<dbReference type="PANTHER" id="PTHR30193">
    <property type="entry name" value="ABC TRANSPORTER PERMEASE PROTEIN"/>
    <property type="match status" value="1"/>
</dbReference>
<proteinExistence type="inferred from homology"/>
<feature type="transmembrane region" description="Helical" evidence="7">
    <location>
        <begin position="24"/>
        <end position="54"/>
    </location>
</feature>
<comment type="subcellular location">
    <subcellularLocation>
        <location evidence="1 7">Cell membrane</location>
        <topology evidence="1 7">Multi-pass membrane protein</topology>
    </subcellularLocation>
</comment>
<dbReference type="OrthoDB" id="152280at2"/>
<dbReference type="EMBL" id="BJXB01000004">
    <property type="protein sequence ID" value="GEM45504.1"/>
    <property type="molecule type" value="Genomic_DNA"/>
</dbReference>
<dbReference type="SUPFAM" id="SSF161098">
    <property type="entry name" value="MetI-like"/>
    <property type="match status" value="1"/>
</dbReference>
<keyword evidence="2 7" id="KW-0813">Transport</keyword>
<dbReference type="InterPro" id="IPR000515">
    <property type="entry name" value="MetI-like"/>
</dbReference>
<evidence type="ECO:0000256" key="7">
    <source>
        <dbReference type="RuleBase" id="RU363032"/>
    </source>
</evidence>
<comment type="caution">
    <text evidence="9">The sequence shown here is derived from an EMBL/GenBank/DDBJ whole genome shotgun (WGS) entry which is preliminary data.</text>
</comment>
<feature type="transmembrane region" description="Helical" evidence="7">
    <location>
        <begin position="120"/>
        <end position="140"/>
    </location>
</feature>
<organism evidence="9 10">
    <name type="scientific">Deinococcus cellulosilyticus (strain DSM 18568 / NBRC 106333 / KACC 11606 / 5516J-15)</name>
    <dbReference type="NCBI Taxonomy" id="1223518"/>
    <lineage>
        <taxon>Bacteria</taxon>
        <taxon>Thermotogati</taxon>
        <taxon>Deinococcota</taxon>
        <taxon>Deinococci</taxon>
        <taxon>Deinococcales</taxon>
        <taxon>Deinococcaceae</taxon>
        <taxon>Deinococcus</taxon>
    </lineage>
</organism>
<evidence type="ECO:0000256" key="2">
    <source>
        <dbReference type="ARBA" id="ARBA00022448"/>
    </source>
</evidence>
<keyword evidence="3" id="KW-1003">Cell membrane</keyword>
<dbReference type="PROSITE" id="PS50928">
    <property type="entry name" value="ABC_TM1"/>
    <property type="match status" value="1"/>
</dbReference>
<evidence type="ECO:0000256" key="4">
    <source>
        <dbReference type="ARBA" id="ARBA00022692"/>
    </source>
</evidence>
<gene>
    <name evidence="9" type="ORF">DC3_11390</name>
</gene>
<evidence type="ECO:0000256" key="1">
    <source>
        <dbReference type="ARBA" id="ARBA00004651"/>
    </source>
</evidence>
<keyword evidence="10" id="KW-1185">Reference proteome</keyword>
<evidence type="ECO:0000259" key="8">
    <source>
        <dbReference type="PROSITE" id="PS50928"/>
    </source>
</evidence>
<sequence length="305" mass="34290">MTTKTPPVPRSQSRPRKGGWESQWVGLLFVLPFMLGLTVFFIGPILAVPIMSLFEWVLPRLPEWTGLGNYTRMTTDREVTHSVWITVLFVVMLVPTNIILALGLALLLNIKTRAAGFFRMALFSPVVVPLVAWALVWRFVLQPDFGLVNVLLGKLGIQGPNWLYEAPWALIAVVICLVIEHVGMNMLIFLGALQNVPAEVHEAAKIDGANSRQIFFKVTLPLMSPTVFLTVIVTIIGALKSFAPIYVLTGGNDAASVLMVQMWKQGFKYFDFGYASALSWLIFLAMLTLTFLQWQLRKRWVFYES</sequence>
<dbReference type="PANTHER" id="PTHR30193:SF37">
    <property type="entry name" value="INNER MEMBRANE ABC TRANSPORTER PERMEASE PROTEIN YCJO"/>
    <property type="match status" value="1"/>
</dbReference>
<dbReference type="GO" id="GO:0055085">
    <property type="term" value="P:transmembrane transport"/>
    <property type="evidence" value="ECO:0007669"/>
    <property type="project" value="InterPro"/>
</dbReference>
<feature type="domain" description="ABC transmembrane type-1" evidence="8">
    <location>
        <begin position="83"/>
        <end position="293"/>
    </location>
</feature>
<protein>
    <submittedName>
        <fullName evidence="9">Sugar ABC transporter permease</fullName>
    </submittedName>
</protein>
<feature type="transmembrane region" description="Helical" evidence="7">
    <location>
        <begin position="272"/>
        <end position="292"/>
    </location>
</feature>
<keyword evidence="5 7" id="KW-1133">Transmembrane helix</keyword>
<evidence type="ECO:0000313" key="10">
    <source>
        <dbReference type="Proteomes" id="UP000321306"/>
    </source>
</evidence>
<dbReference type="Proteomes" id="UP000321306">
    <property type="component" value="Unassembled WGS sequence"/>
</dbReference>
<evidence type="ECO:0000256" key="3">
    <source>
        <dbReference type="ARBA" id="ARBA00022475"/>
    </source>
</evidence>
<evidence type="ECO:0000256" key="5">
    <source>
        <dbReference type="ARBA" id="ARBA00022989"/>
    </source>
</evidence>
<dbReference type="Gene3D" id="1.10.3720.10">
    <property type="entry name" value="MetI-like"/>
    <property type="match status" value="1"/>
</dbReference>
<name>A0A511MY36_DEIC1</name>
<evidence type="ECO:0000256" key="6">
    <source>
        <dbReference type="ARBA" id="ARBA00023136"/>
    </source>
</evidence>
<feature type="transmembrane region" description="Helical" evidence="7">
    <location>
        <begin position="214"/>
        <end position="239"/>
    </location>
</feature>
<dbReference type="Pfam" id="PF00528">
    <property type="entry name" value="BPD_transp_1"/>
    <property type="match status" value="1"/>
</dbReference>
<keyword evidence="6 7" id="KW-0472">Membrane</keyword>
<dbReference type="InterPro" id="IPR051393">
    <property type="entry name" value="ABC_transporter_permease"/>
</dbReference>
<dbReference type="AlphaFoldDB" id="A0A511MY36"/>
<comment type="similarity">
    <text evidence="7">Belongs to the binding-protein-dependent transport system permease family.</text>
</comment>
<evidence type="ECO:0000313" key="9">
    <source>
        <dbReference type="EMBL" id="GEM45504.1"/>
    </source>
</evidence>
<dbReference type="RefSeq" id="WP_146882960.1">
    <property type="nucleotide sequence ID" value="NZ_BJXB01000004.1"/>
</dbReference>
<dbReference type="CDD" id="cd06261">
    <property type="entry name" value="TM_PBP2"/>
    <property type="match status" value="1"/>
</dbReference>
<feature type="transmembrane region" description="Helical" evidence="7">
    <location>
        <begin position="168"/>
        <end position="193"/>
    </location>
</feature>
<reference evidence="9 10" key="1">
    <citation type="submission" date="2019-07" db="EMBL/GenBank/DDBJ databases">
        <title>Whole genome shotgun sequence of Deinococcus cellulosilyticus NBRC 106333.</title>
        <authorList>
            <person name="Hosoyama A."/>
            <person name="Uohara A."/>
            <person name="Ohji S."/>
            <person name="Ichikawa N."/>
        </authorList>
    </citation>
    <scope>NUCLEOTIDE SEQUENCE [LARGE SCALE GENOMIC DNA]</scope>
    <source>
        <strain evidence="9 10">NBRC 106333</strain>
    </source>
</reference>
<feature type="transmembrane region" description="Helical" evidence="7">
    <location>
        <begin position="83"/>
        <end position="108"/>
    </location>
</feature>
<dbReference type="GO" id="GO:0005886">
    <property type="term" value="C:plasma membrane"/>
    <property type="evidence" value="ECO:0007669"/>
    <property type="project" value="UniProtKB-SubCell"/>
</dbReference>
<keyword evidence="4 7" id="KW-0812">Transmembrane</keyword>
<dbReference type="InterPro" id="IPR035906">
    <property type="entry name" value="MetI-like_sf"/>
</dbReference>
<accession>A0A511MY36</accession>